<dbReference type="InterPro" id="IPR036291">
    <property type="entry name" value="NAD(P)-bd_dom_sf"/>
</dbReference>
<dbReference type="InterPro" id="IPR020843">
    <property type="entry name" value="ER"/>
</dbReference>
<name>A0A401T1D0_CHIPU</name>
<dbReference type="STRING" id="137246.A0A401T1D0"/>
<sequence>MNELGGLNRDLGLVIILQLKMKGLYCHLAESNEDVKFVFQDKESVPHVYDHYVKLQVKVCAFSPLNIKLLMELKLQEDFLPIGREVAGVVLEVGPKVSFFKPNDGVVGILPLDCKESGLSNTLLVHEHSLVKKPENVSWVDAAGTICDGLRAYMALHTHTHVSAGTTVLVMEGANPFGTIVIQLAHHRGAKVISTASTVEDKMYLEGLRPTVGIRQPLVARVVNLYDGKVDLVDSCLEETGGLGVNIVIDCGVQLYSKEDEPVAKQHLPHKHDILSLLSVGGHWVTTVENLQLDPPDSQFLFRKAATISFLNEEVWQLSNMHQGKYLHILKDVMEKLSCGTFRPQLDEPIPIYEASVAMEMVQKKQVKKKQVVRL</sequence>
<dbReference type="Proteomes" id="UP000287033">
    <property type="component" value="Unassembled WGS sequence"/>
</dbReference>
<dbReference type="OrthoDB" id="9930022at2759"/>
<dbReference type="PANTHER" id="PTHR44461:SF1">
    <property type="entry name" value="QUINONE OXIDOREDUCTASE-LIKE PROTEIN 1"/>
    <property type="match status" value="1"/>
</dbReference>
<dbReference type="SUPFAM" id="SSF50129">
    <property type="entry name" value="GroES-like"/>
    <property type="match status" value="1"/>
</dbReference>
<dbReference type="PANTHER" id="PTHR44461">
    <property type="entry name" value="QUINONE OXIDOREDUCTASE-LIKE PROTEIN 1"/>
    <property type="match status" value="1"/>
</dbReference>
<dbReference type="SMART" id="SM00829">
    <property type="entry name" value="PKS_ER"/>
    <property type="match status" value="1"/>
</dbReference>
<dbReference type="EMBL" id="BEZZ01000837">
    <property type="protein sequence ID" value="GCC36472.1"/>
    <property type="molecule type" value="Genomic_DNA"/>
</dbReference>
<keyword evidence="3" id="KW-1185">Reference proteome</keyword>
<dbReference type="Gene3D" id="3.90.180.10">
    <property type="entry name" value="Medium-chain alcohol dehydrogenases, catalytic domain"/>
    <property type="match status" value="1"/>
</dbReference>
<dbReference type="InterPro" id="IPR042633">
    <property type="entry name" value="CRYZL1"/>
</dbReference>
<comment type="caution">
    <text evidence="2">The sequence shown here is derived from an EMBL/GenBank/DDBJ whole genome shotgun (WGS) entry which is preliminary data.</text>
</comment>
<dbReference type="CDD" id="cd05195">
    <property type="entry name" value="enoyl_red"/>
    <property type="match status" value="1"/>
</dbReference>
<dbReference type="GO" id="GO:0016491">
    <property type="term" value="F:oxidoreductase activity"/>
    <property type="evidence" value="ECO:0007669"/>
    <property type="project" value="InterPro"/>
</dbReference>
<accession>A0A401T1D0</accession>
<protein>
    <recommendedName>
        <fullName evidence="1">Enoyl reductase (ER) domain-containing protein</fullName>
    </recommendedName>
</protein>
<dbReference type="OMA" id="AHHWGAK"/>
<feature type="domain" description="Enoyl reductase (ER)" evidence="1">
    <location>
        <begin position="30"/>
        <end position="373"/>
    </location>
</feature>
<gene>
    <name evidence="2" type="ORF">chiPu_0014966</name>
</gene>
<evidence type="ECO:0000259" key="1">
    <source>
        <dbReference type="SMART" id="SM00829"/>
    </source>
</evidence>
<evidence type="ECO:0000313" key="2">
    <source>
        <dbReference type="EMBL" id="GCC36472.1"/>
    </source>
</evidence>
<proteinExistence type="predicted"/>
<dbReference type="InterPro" id="IPR011032">
    <property type="entry name" value="GroES-like_sf"/>
</dbReference>
<reference evidence="2 3" key="1">
    <citation type="journal article" date="2018" name="Nat. Ecol. Evol.">
        <title>Shark genomes provide insights into elasmobranch evolution and the origin of vertebrates.</title>
        <authorList>
            <person name="Hara Y"/>
            <person name="Yamaguchi K"/>
            <person name="Onimaru K"/>
            <person name="Kadota M"/>
            <person name="Koyanagi M"/>
            <person name="Keeley SD"/>
            <person name="Tatsumi K"/>
            <person name="Tanaka K"/>
            <person name="Motone F"/>
            <person name="Kageyama Y"/>
            <person name="Nozu R"/>
            <person name="Adachi N"/>
            <person name="Nishimura O"/>
            <person name="Nakagawa R"/>
            <person name="Tanegashima C"/>
            <person name="Kiyatake I"/>
            <person name="Matsumoto R"/>
            <person name="Murakumo K"/>
            <person name="Nishida K"/>
            <person name="Terakita A"/>
            <person name="Kuratani S"/>
            <person name="Sato K"/>
            <person name="Hyodo S Kuraku.S."/>
        </authorList>
    </citation>
    <scope>NUCLEOTIDE SEQUENCE [LARGE SCALE GENOMIC DNA]</scope>
</reference>
<organism evidence="2 3">
    <name type="scientific">Chiloscyllium punctatum</name>
    <name type="common">Brownbanded bambooshark</name>
    <name type="synonym">Hemiscyllium punctatum</name>
    <dbReference type="NCBI Taxonomy" id="137246"/>
    <lineage>
        <taxon>Eukaryota</taxon>
        <taxon>Metazoa</taxon>
        <taxon>Chordata</taxon>
        <taxon>Craniata</taxon>
        <taxon>Vertebrata</taxon>
        <taxon>Chondrichthyes</taxon>
        <taxon>Elasmobranchii</taxon>
        <taxon>Galeomorphii</taxon>
        <taxon>Galeoidea</taxon>
        <taxon>Orectolobiformes</taxon>
        <taxon>Hemiscylliidae</taxon>
        <taxon>Chiloscyllium</taxon>
    </lineage>
</organism>
<dbReference type="SUPFAM" id="SSF51735">
    <property type="entry name" value="NAD(P)-binding Rossmann-fold domains"/>
    <property type="match status" value="1"/>
</dbReference>
<evidence type="ECO:0000313" key="3">
    <source>
        <dbReference type="Proteomes" id="UP000287033"/>
    </source>
</evidence>
<dbReference type="AlphaFoldDB" id="A0A401T1D0"/>